<accession>A0A067SLJ3</accession>
<keyword evidence="2" id="KW-0812">Transmembrane</keyword>
<comment type="similarity">
    <text evidence="1">Belongs to the CBF/MAK21 family.</text>
</comment>
<evidence type="ECO:0000313" key="5">
    <source>
        <dbReference type="Proteomes" id="UP000027222"/>
    </source>
</evidence>
<keyword evidence="2" id="KW-1133">Transmembrane helix</keyword>
<evidence type="ECO:0000256" key="1">
    <source>
        <dbReference type="ARBA" id="ARBA00007797"/>
    </source>
</evidence>
<dbReference type="OrthoDB" id="28947at2759"/>
<dbReference type="Pfam" id="PF03914">
    <property type="entry name" value="CBF"/>
    <property type="match status" value="1"/>
</dbReference>
<dbReference type="PANTHER" id="PTHR12048:SF0">
    <property type="entry name" value="CCAAT_ENHANCER-BINDING PROTEIN ZETA"/>
    <property type="match status" value="1"/>
</dbReference>
<dbReference type="AlphaFoldDB" id="A0A067SLJ3"/>
<proteinExistence type="inferred from homology"/>
<dbReference type="InterPro" id="IPR005612">
    <property type="entry name" value="CCAAT-binding_factor"/>
</dbReference>
<dbReference type="EMBL" id="KL142391">
    <property type="protein sequence ID" value="KDR71771.1"/>
    <property type="molecule type" value="Genomic_DNA"/>
</dbReference>
<gene>
    <name evidence="4" type="ORF">GALMADRAFT_1344538</name>
</gene>
<feature type="domain" description="CCAAT-binding factor" evidence="3">
    <location>
        <begin position="1"/>
        <end position="113"/>
    </location>
</feature>
<keyword evidence="5" id="KW-1185">Reference proteome</keyword>
<keyword evidence="2" id="KW-0472">Membrane</keyword>
<dbReference type="HOGENOM" id="CLU_1586595_0_0_1"/>
<organism evidence="4 5">
    <name type="scientific">Galerina marginata (strain CBS 339.88)</name>
    <dbReference type="NCBI Taxonomy" id="685588"/>
    <lineage>
        <taxon>Eukaryota</taxon>
        <taxon>Fungi</taxon>
        <taxon>Dikarya</taxon>
        <taxon>Basidiomycota</taxon>
        <taxon>Agaricomycotina</taxon>
        <taxon>Agaricomycetes</taxon>
        <taxon>Agaricomycetidae</taxon>
        <taxon>Agaricales</taxon>
        <taxon>Agaricineae</taxon>
        <taxon>Strophariaceae</taxon>
        <taxon>Galerina</taxon>
    </lineage>
</organism>
<dbReference type="STRING" id="685588.A0A067SLJ3"/>
<name>A0A067SLJ3_GALM3</name>
<dbReference type="GO" id="GO:0005634">
    <property type="term" value="C:nucleus"/>
    <property type="evidence" value="ECO:0007669"/>
    <property type="project" value="UniProtKB-ARBA"/>
</dbReference>
<sequence length="168" mass="18568">MYLNLFFKSVKAAGNRDEGCDHVKALVRQFVQVLVSGGGGDWTGFVGIGGLMILFLCIPGLCAMIHDKRKEAAEATPYDPRKSDPQYAHASVLPLWELTPFLNHYHAAIALHARQLFASPPLAASAVLSQNTLSNFLDPFSYKNPKNPKSGENSPATAPAQWWREWSW</sequence>
<reference evidence="5" key="1">
    <citation type="journal article" date="2014" name="Proc. Natl. Acad. Sci. U.S.A.">
        <title>Extensive sampling of basidiomycete genomes demonstrates inadequacy of the white-rot/brown-rot paradigm for wood decay fungi.</title>
        <authorList>
            <person name="Riley R."/>
            <person name="Salamov A.A."/>
            <person name="Brown D.W."/>
            <person name="Nagy L.G."/>
            <person name="Floudas D."/>
            <person name="Held B.W."/>
            <person name="Levasseur A."/>
            <person name="Lombard V."/>
            <person name="Morin E."/>
            <person name="Otillar R."/>
            <person name="Lindquist E.A."/>
            <person name="Sun H."/>
            <person name="LaButti K.M."/>
            <person name="Schmutz J."/>
            <person name="Jabbour D."/>
            <person name="Luo H."/>
            <person name="Baker S.E."/>
            <person name="Pisabarro A.G."/>
            <person name="Walton J.D."/>
            <person name="Blanchette R.A."/>
            <person name="Henrissat B."/>
            <person name="Martin F."/>
            <person name="Cullen D."/>
            <person name="Hibbett D.S."/>
            <person name="Grigoriev I.V."/>
        </authorList>
    </citation>
    <scope>NUCLEOTIDE SEQUENCE [LARGE SCALE GENOMIC DNA]</scope>
    <source>
        <strain evidence="5">CBS 339.88</strain>
    </source>
</reference>
<dbReference type="InterPro" id="IPR040155">
    <property type="entry name" value="CEBPZ/Mak21-like"/>
</dbReference>
<evidence type="ECO:0000259" key="3">
    <source>
        <dbReference type="Pfam" id="PF03914"/>
    </source>
</evidence>
<evidence type="ECO:0000256" key="2">
    <source>
        <dbReference type="SAM" id="Phobius"/>
    </source>
</evidence>
<dbReference type="PANTHER" id="PTHR12048">
    <property type="entry name" value="CCAAT-BINDING FACTOR-RELATED"/>
    <property type="match status" value="1"/>
</dbReference>
<evidence type="ECO:0000313" key="4">
    <source>
        <dbReference type="EMBL" id="KDR71771.1"/>
    </source>
</evidence>
<feature type="transmembrane region" description="Helical" evidence="2">
    <location>
        <begin position="42"/>
        <end position="65"/>
    </location>
</feature>
<protein>
    <recommendedName>
        <fullName evidence="3">CCAAT-binding factor domain-containing protein</fullName>
    </recommendedName>
</protein>
<dbReference type="Proteomes" id="UP000027222">
    <property type="component" value="Unassembled WGS sequence"/>
</dbReference>